<dbReference type="Proteomes" id="UP000253594">
    <property type="component" value="Unassembled WGS sequence"/>
</dbReference>
<evidence type="ECO:0000313" key="1">
    <source>
        <dbReference type="EMBL" id="CRP63287.1"/>
    </source>
</evidence>
<evidence type="ECO:0000313" key="4">
    <source>
        <dbReference type="Proteomes" id="UP000253594"/>
    </source>
</evidence>
<accession>A0A2K4Y2L9</accession>
<dbReference type="AlphaFoldDB" id="A0A2K4Y2L9"/>
<dbReference type="RefSeq" id="WP_023100579.1">
    <property type="nucleotide sequence ID" value="NZ_BSAZ01000023.1"/>
</dbReference>
<dbReference type="EMBL" id="CVVU01000234">
    <property type="protein sequence ID" value="CRP63287.1"/>
    <property type="molecule type" value="Genomic_DNA"/>
</dbReference>
<dbReference type="Proteomes" id="UP000045039">
    <property type="component" value="Unassembled WGS sequence"/>
</dbReference>
<gene>
    <name evidence="2" type="ORF">DT376_18855</name>
    <name evidence="1" type="ORF">PAERUG_P19_London_7_VIM_2_05_10_05061</name>
</gene>
<dbReference type="EMBL" id="QORE01000644">
    <property type="protein sequence ID" value="RCI73343.1"/>
    <property type="molecule type" value="Genomic_DNA"/>
</dbReference>
<protein>
    <submittedName>
        <fullName evidence="2">Uncharacterized protein</fullName>
    </submittedName>
</protein>
<reference evidence="3" key="1">
    <citation type="submission" date="2015-06" db="EMBL/GenBank/DDBJ databases">
        <authorList>
            <person name="Radhakrishnan Rajesh"/>
            <person name="Underwood Anthony"/>
            <person name="Al-Shahib Ali"/>
        </authorList>
    </citation>
    <scope>NUCLEOTIDE SEQUENCE [LARGE SCALE GENOMIC DNA]</scope>
    <source>
        <strain evidence="3">P19_London_7_VIM_2_05_10</strain>
    </source>
</reference>
<name>A0A2K4Y2L9_PSEAI</name>
<evidence type="ECO:0000313" key="2">
    <source>
        <dbReference type="EMBL" id="RCI73343.1"/>
    </source>
</evidence>
<reference evidence="1" key="2">
    <citation type="submission" date="2015-06" db="EMBL/GenBank/DDBJ databases">
        <authorList>
            <person name="Radhakrishnan R."/>
            <person name="Underwood A."/>
            <person name="Al-Shahib A."/>
        </authorList>
    </citation>
    <scope>NUCLEOTIDE SEQUENCE</scope>
    <source>
        <strain evidence="1">P19_London_7_VIM_2_05_10</strain>
    </source>
</reference>
<evidence type="ECO:0000313" key="3">
    <source>
        <dbReference type="Proteomes" id="UP000045039"/>
    </source>
</evidence>
<reference evidence="2 4" key="3">
    <citation type="submission" date="2018-07" db="EMBL/GenBank/DDBJ databases">
        <title>Mechanisms of high-level aminoglycoside resistance among Gram-negative pathogens in Brazil.</title>
        <authorList>
            <person name="Ballaben A.S."/>
            <person name="Darini A.L.C."/>
            <person name="Doi Y."/>
        </authorList>
    </citation>
    <scope>NUCLEOTIDE SEQUENCE [LARGE SCALE GENOMIC DNA]</scope>
    <source>
        <strain evidence="2 4">B2-305</strain>
    </source>
</reference>
<comment type="caution">
    <text evidence="2">The sequence shown here is derived from an EMBL/GenBank/DDBJ whole genome shotgun (WGS) entry which is preliminary data.</text>
</comment>
<organism evidence="2 4">
    <name type="scientific">Pseudomonas aeruginosa</name>
    <dbReference type="NCBI Taxonomy" id="287"/>
    <lineage>
        <taxon>Bacteria</taxon>
        <taxon>Pseudomonadati</taxon>
        <taxon>Pseudomonadota</taxon>
        <taxon>Gammaproteobacteria</taxon>
        <taxon>Pseudomonadales</taxon>
        <taxon>Pseudomonadaceae</taxon>
        <taxon>Pseudomonas</taxon>
    </lineage>
</organism>
<proteinExistence type="predicted"/>
<sequence>MAISITRHDQDLFKQTVLQHITAKLPREEWESFRFHWCMVNQRLVPDAEPDPDLTPQQLVKKAMSSMGNETPRLLTIFRNQIEVIGETAGQPVYYAGRAGYYFWSPQPHGGLMLDINLCFPSYPCGW</sequence>